<feature type="region of interest" description="Disordered" evidence="1">
    <location>
        <begin position="161"/>
        <end position="206"/>
    </location>
</feature>
<keyword evidence="3" id="KW-1185">Reference proteome</keyword>
<evidence type="ECO:0000313" key="3">
    <source>
        <dbReference type="Proteomes" id="UP001215598"/>
    </source>
</evidence>
<organism evidence="2 3">
    <name type="scientific">Mycena metata</name>
    <dbReference type="NCBI Taxonomy" id="1033252"/>
    <lineage>
        <taxon>Eukaryota</taxon>
        <taxon>Fungi</taxon>
        <taxon>Dikarya</taxon>
        <taxon>Basidiomycota</taxon>
        <taxon>Agaricomycotina</taxon>
        <taxon>Agaricomycetes</taxon>
        <taxon>Agaricomycetidae</taxon>
        <taxon>Agaricales</taxon>
        <taxon>Marasmiineae</taxon>
        <taxon>Mycenaceae</taxon>
        <taxon>Mycena</taxon>
    </lineage>
</organism>
<proteinExistence type="predicted"/>
<protein>
    <submittedName>
        <fullName evidence="2">Uncharacterized protein</fullName>
    </submittedName>
</protein>
<evidence type="ECO:0000313" key="2">
    <source>
        <dbReference type="EMBL" id="KAJ7711714.1"/>
    </source>
</evidence>
<gene>
    <name evidence="2" type="ORF">B0H16DRAFT_1744927</name>
</gene>
<name>A0AAD7MD95_9AGAR</name>
<reference evidence="2" key="1">
    <citation type="submission" date="2023-03" db="EMBL/GenBank/DDBJ databases">
        <title>Massive genome expansion in bonnet fungi (Mycena s.s.) driven by repeated elements and novel gene families across ecological guilds.</title>
        <authorList>
            <consortium name="Lawrence Berkeley National Laboratory"/>
            <person name="Harder C.B."/>
            <person name="Miyauchi S."/>
            <person name="Viragh M."/>
            <person name="Kuo A."/>
            <person name="Thoen E."/>
            <person name="Andreopoulos B."/>
            <person name="Lu D."/>
            <person name="Skrede I."/>
            <person name="Drula E."/>
            <person name="Henrissat B."/>
            <person name="Morin E."/>
            <person name="Kohler A."/>
            <person name="Barry K."/>
            <person name="LaButti K."/>
            <person name="Morin E."/>
            <person name="Salamov A."/>
            <person name="Lipzen A."/>
            <person name="Mereny Z."/>
            <person name="Hegedus B."/>
            <person name="Baldrian P."/>
            <person name="Stursova M."/>
            <person name="Weitz H."/>
            <person name="Taylor A."/>
            <person name="Grigoriev I.V."/>
            <person name="Nagy L.G."/>
            <person name="Martin F."/>
            <person name="Kauserud H."/>
        </authorList>
    </citation>
    <scope>NUCLEOTIDE SEQUENCE</scope>
    <source>
        <strain evidence="2">CBHHK182m</strain>
    </source>
</reference>
<feature type="compositionally biased region" description="Polar residues" evidence="1">
    <location>
        <begin position="195"/>
        <end position="206"/>
    </location>
</feature>
<comment type="caution">
    <text evidence="2">The sequence shown here is derived from an EMBL/GenBank/DDBJ whole genome shotgun (WGS) entry which is preliminary data.</text>
</comment>
<dbReference type="AlphaFoldDB" id="A0AAD7MD95"/>
<sequence length="206" mass="22306">MSHYTSTIFTDGFLPETLKLCVPRLGFACSGMIFEKRAQPLDAEARTRQLEVSARYRHKNRESIREADRQRREQAAAVKAEKSKAKKSHVVKPQIRIYGVYGAQARQIVGDPRPTAPLCPATSDGERRQQGPELDGTTSGTPIRTGGIYPGGIYAGRVAAGRGAGADAGPSTPPRARTVLARTPPPIKRKPLNVDETQTVGKTTTS</sequence>
<dbReference type="Proteomes" id="UP001215598">
    <property type="component" value="Unassembled WGS sequence"/>
</dbReference>
<feature type="region of interest" description="Disordered" evidence="1">
    <location>
        <begin position="110"/>
        <end position="145"/>
    </location>
</feature>
<accession>A0AAD7MD95</accession>
<evidence type="ECO:0000256" key="1">
    <source>
        <dbReference type="SAM" id="MobiDB-lite"/>
    </source>
</evidence>
<dbReference type="EMBL" id="JARKIB010000388">
    <property type="protein sequence ID" value="KAJ7711714.1"/>
    <property type="molecule type" value="Genomic_DNA"/>
</dbReference>